<sequence length="254" mass="26844">MTAARTSPGSAQARLYESYASTHAGVGDGRAAALVYRRDIRPHLLRPGEPARVLDIGCGQGDLVRLMLADGLDAFGVDVSPEQVRLARDSGLVRVLEGDFHDRLHAEAGGWDAVVATDVLEHLATDDLLRTFESVLHALRPGGVFVARVPNATSPVGGHIMYGDITHRTWFTPRSVAQLAAVAGFGSVACFACPPPVHGVLSLIRAAAWRLVSAGYKGALIVETGQLRNHIVTQNLTFVARATGADGARRVGSG</sequence>
<dbReference type="GO" id="GO:0102208">
    <property type="term" value="F:2-polyprenyl-6-hydroxyphenol methylase activity"/>
    <property type="evidence" value="ECO:0007669"/>
    <property type="project" value="UniProtKB-EC"/>
</dbReference>
<comment type="caution">
    <text evidence="1">The sequence shown here is derived from an EMBL/GenBank/DDBJ whole genome shotgun (WGS) entry which is preliminary data.</text>
</comment>
<dbReference type="EMBL" id="JBHLUE010000017">
    <property type="protein sequence ID" value="MFC0566585.1"/>
    <property type="molecule type" value="Genomic_DNA"/>
</dbReference>
<organism evidence="1 2">
    <name type="scientific">Plantactinospora siamensis</name>
    <dbReference type="NCBI Taxonomy" id="555372"/>
    <lineage>
        <taxon>Bacteria</taxon>
        <taxon>Bacillati</taxon>
        <taxon>Actinomycetota</taxon>
        <taxon>Actinomycetes</taxon>
        <taxon>Micromonosporales</taxon>
        <taxon>Micromonosporaceae</taxon>
        <taxon>Plantactinospora</taxon>
    </lineage>
</organism>
<dbReference type="SUPFAM" id="SSF53335">
    <property type="entry name" value="S-adenosyl-L-methionine-dependent methyltransferases"/>
    <property type="match status" value="1"/>
</dbReference>
<dbReference type="Proteomes" id="UP001589894">
    <property type="component" value="Unassembled WGS sequence"/>
</dbReference>
<dbReference type="RefSeq" id="WP_377341395.1">
    <property type="nucleotide sequence ID" value="NZ_JBHLUE010000017.1"/>
</dbReference>
<dbReference type="CDD" id="cd02440">
    <property type="entry name" value="AdoMet_MTases"/>
    <property type="match status" value="1"/>
</dbReference>
<dbReference type="PANTHER" id="PTHR43861">
    <property type="entry name" value="TRANS-ACONITATE 2-METHYLTRANSFERASE-RELATED"/>
    <property type="match status" value="1"/>
</dbReference>
<keyword evidence="1" id="KW-0808">Transferase</keyword>
<name>A0ABV6P0N4_9ACTN</name>
<reference evidence="1 2" key="1">
    <citation type="submission" date="2024-09" db="EMBL/GenBank/DDBJ databases">
        <authorList>
            <person name="Sun Q."/>
            <person name="Mori K."/>
        </authorList>
    </citation>
    <scope>NUCLEOTIDE SEQUENCE [LARGE SCALE GENOMIC DNA]</scope>
    <source>
        <strain evidence="1 2">TBRC 2205</strain>
    </source>
</reference>
<evidence type="ECO:0000313" key="2">
    <source>
        <dbReference type="Proteomes" id="UP001589894"/>
    </source>
</evidence>
<dbReference type="Pfam" id="PF13489">
    <property type="entry name" value="Methyltransf_23"/>
    <property type="match status" value="1"/>
</dbReference>
<gene>
    <name evidence="1" type="ORF">ACFFHU_20900</name>
</gene>
<dbReference type="InterPro" id="IPR029063">
    <property type="entry name" value="SAM-dependent_MTases_sf"/>
</dbReference>
<dbReference type="EC" id="2.1.1.222" evidence="1"/>
<dbReference type="GO" id="GO:0032259">
    <property type="term" value="P:methylation"/>
    <property type="evidence" value="ECO:0007669"/>
    <property type="project" value="UniProtKB-KW"/>
</dbReference>
<dbReference type="Gene3D" id="3.40.50.150">
    <property type="entry name" value="Vaccinia Virus protein VP39"/>
    <property type="match status" value="1"/>
</dbReference>
<keyword evidence="2" id="KW-1185">Reference proteome</keyword>
<dbReference type="EC" id="2.1.1.64" evidence="1"/>
<proteinExistence type="predicted"/>
<evidence type="ECO:0000313" key="1">
    <source>
        <dbReference type="EMBL" id="MFC0566585.1"/>
    </source>
</evidence>
<accession>A0ABV6P0N4</accession>
<protein>
    <submittedName>
        <fullName evidence="1">Class I SAM-dependent methyltransferase</fullName>
        <ecNumber evidence="1">2.1.1.222</ecNumber>
        <ecNumber evidence="1">2.1.1.64</ecNumber>
    </submittedName>
</protein>
<keyword evidence="1" id="KW-0489">Methyltransferase</keyword>
<dbReference type="GO" id="GO:0061542">
    <property type="term" value="F:3-demethylubiquinol 3-O-methyltransferase activity"/>
    <property type="evidence" value="ECO:0007669"/>
    <property type="project" value="UniProtKB-EC"/>
</dbReference>